<accession>I0ENE5</accession>
<dbReference type="InterPro" id="IPR047140">
    <property type="entry name" value="LabA"/>
</dbReference>
<dbReference type="PANTHER" id="PTHR35458:SF8">
    <property type="entry name" value="SLR0650 PROTEIN"/>
    <property type="match status" value="1"/>
</dbReference>
<dbReference type="eggNOG" id="COG1432">
    <property type="taxonomic scope" value="Bacteria"/>
</dbReference>
<sequence length="226" mass="26607">MQKGELEKRVFVFIDAEYVIQSLRTLRNKPREHRILINNILWGNLIEYILANRLLKKVFYYSCELDERENPLTYHSQQRYFKKLQEEISCIDLRLSQLQKVPLKTKSTWNEQQSSSSIRNKPWTYIQKGVDVKIALDLVLNAYKDLYDVAILIAGDCDFLEAIKEVKALNKQVELITFDRTEKTSNVLIAETSLHNELSYTQSNKRFFITSYDDKLSQLRIKFGGN</sequence>
<keyword evidence="3" id="KW-1185">Reference proteome</keyword>
<organism evidence="2 3">
    <name type="scientific">Helicobacter cetorum (strain ATCC BAA-429 / MIT 00-7128)</name>
    <dbReference type="NCBI Taxonomy" id="182217"/>
    <lineage>
        <taxon>Bacteria</taxon>
        <taxon>Pseudomonadati</taxon>
        <taxon>Campylobacterota</taxon>
        <taxon>Epsilonproteobacteria</taxon>
        <taxon>Campylobacterales</taxon>
        <taxon>Helicobacteraceae</taxon>
        <taxon>Helicobacter</taxon>
    </lineage>
</organism>
<dbReference type="STRING" id="182217.HCW_06010"/>
<proteinExistence type="predicted"/>
<dbReference type="PANTHER" id="PTHR35458">
    <property type="entry name" value="SLR0755 PROTEIN"/>
    <property type="match status" value="1"/>
</dbReference>
<dbReference type="Gene3D" id="3.40.50.1010">
    <property type="entry name" value="5'-nuclease"/>
    <property type="match status" value="1"/>
</dbReference>
<evidence type="ECO:0000313" key="2">
    <source>
        <dbReference type="EMBL" id="AFI04464.1"/>
    </source>
</evidence>
<dbReference type="InterPro" id="IPR021139">
    <property type="entry name" value="NYN"/>
</dbReference>
<feature type="domain" description="NYN" evidence="1">
    <location>
        <begin position="9"/>
        <end position="192"/>
    </location>
</feature>
<protein>
    <recommendedName>
        <fullName evidence="1">NYN domain-containing protein</fullName>
    </recommendedName>
</protein>
<dbReference type="GO" id="GO:0004540">
    <property type="term" value="F:RNA nuclease activity"/>
    <property type="evidence" value="ECO:0007669"/>
    <property type="project" value="InterPro"/>
</dbReference>
<dbReference type="RefSeq" id="WP_014661332.1">
    <property type="nucleotide sequence ID" value="NC_017737.1"/>
</dbReference>
<name>I0ENE5_HELC0</name>
<gene>
    <name evidence="2" type="ordered locus">HCW_06010</name>
</gene>
<dbReference type="Proteomes" id="UP000005010">
    <property type="component" value="Chromosome"/>
</dbReference>
<dbReference type="EMBL" id="CP003479">
    <property type="protein sequence ID" value="AFI04464.1"/>
    <property type="molecule type" value="Genomic_DNA"/>
</dbReference>
<dbReference type="Pfam" id="PF01936">
    <property type="entry name" value="NYN"/>
    <property type="match status" value="1"/>
</dbReference>
<dbReference type="AlphaFoldDB" id="I0ENE5"/>
<dbReference type="PATRIC" id="fig|182217.3.peg.1273"/>
<evidence type="ECO:0000313" key="3">
    <source>
        <dbReference type="Proteomes" id="UP000005010"/>
    </source>
</evidence>
<dbReference type="HOGENOM" id="CLU_1223341_0_0_7"/>
<dbReference type="KEGG" id="hce:HCW_06010"/>
<evidence type="ECO:0000259" key="1">
    <source>
        <dbReference type="Pfam" id="PF01936"/>
    </source>
</evidence>
<reference evidence="3" key="1">
    <citation type="submission" date="2012-04" db="EMBL/GenBank/DDBJ databases">
        <title>Complete genome sequence of Helicobacter cetorum strain MIT 00-7128.</title>
        <authorList>
            <person name="Kersulyte D."/>
            <person name="Berg D.E."/>
        </authorList>
    </citation>
    <scope>NUCLEOTIDE SEQUENCE [LARGE SCALE GENOMIC DNA]</scope>
    <source>
        <strain evidence="3">MIT 00-7128</strain>
    </source>
</reference>